<sequence>MKTMTLFLMLLAAMILPKSVSAETLKVCLDPWPPMTIFTTETQNRRGVVIDMMSDIYEKAGYTLEIFQVPYARGLQMVADGICDMLPEKEFSPLVDEDYVYADQATFAYPTAFIIRRDDTWRYTGIESVYGRRIATGEGWDYSSMSKAYQNHLDAPANKDFVEMIAGDANVIERILAMIAAGRVDMYADNVLVLNYVLNKTDLHESLQIVYPGLEKNLVEKPIFSLKLPEEKRRTLISIWDKGRRSLNDEDIRRYLQRYNLTVDLGS</sequence>
<name>A0A1E5Q4M6_9PROT</name>
<dbReference type="Proteomes" id="UP000095347">
    <property type="component" value="Unassembled WGS sequence"/>
</dbReference>
<evidence type="ECO:0000256" key="1">
    <source>
        <dbReference type="SAM" id="SignalP"/>
    </source>
</evidence>
<protein>
    <submittedName>
        <fullName evidence="2">Amino acid ABC transporter</fullName>
    </submittedName>
</protein>
<accession>A0A1E5Q4M6</accession>
<dbReference type="STRING" id="28181.BEN30_16450"/>
<keyword evidence="1" id="KW-0732">Signal</keyword>
<dbReference type="AlphaFoldDB" id="A0A1E5Q4M6"/>
<dbReference type="SUPFAM" id="SSF53850">
    <property type="entry name" value="Periplasmic binding protein-like II"/>
    <property type="match status" value="1"/>
</dbReference>
<dbReference type="Gene3D" id="3.40.190.10">
    <property type="entry name" value="Periplasmic binding protein-like II"/>
    <property type="match status" value="2"/>
</dbReference>
<feature type="chain" id="PRO_5009184065" evidence="1">
    <location>
        <begin position="23"/>
        <end position="267"/>
    </location>
</feature>
<evidence type="ECO:0000313" key="3">
    <source>
        <dbReference type="Proteomes" id="UP000095347"/>
    </source>
</evidence>
<evidence type="ECO:0000313" key="2">
    <source>
        <dbReference type="EMBL" id="OEJ64399.1"/>
    </source>
</evidence>
<feature type="signal peptide" evidence="1">
    <location>
        <begin position="1"/>
        <end position="22"/>
    </location>
</feature>
<comment type="caution">
    <text evidence="2">The sequence shown here is derived from an EMBL/GenBank/DDBJ whole genome shotgun (WGS) entry which is preliminary data.</text>
</comment>
<dbReference type="PANTHER" id="PTHR35936:SF25">
    <property type="entry name" value="ABC TRANSPORTER SUBSTRATE-BINDING PROTEIN"/>
    <property type="match status" value="1"/>
</dbReference>
<keyword evidence="3" id="KW-1185">Reference proteome</keyword>
<gene>
    <name evidence="2" type="ORF">BEN30_16450</name>
</gene>
<dbReference type="EMBL" id="MCGG01000071">
    <property type="protein sequence ID" value="OEJ64399.1"/>
    <property type="molecule type" value="Genomic_DNA"/>
</dbReference>
<dbReference type="PANTHER" id="PTHR35936">
    <property type="entry name" value="MEMBRANE-BOUND LYTIC MUREIN TRANSGLYCOSYLASE F"/>
    <property type="match status" value="1"/>
</dbReference>
<organism evidence="2 3">
    <name type="scientific">Magnetovibrio blakemorei</name>
    <dbReference type="NCBI Taxonomy" id="28181"/>
    <lineage>
        <taxon>Bacteria</taxon>
        <taxon>Pseudomonadati</taxon>
        <taxon>Pseudomonadota</taxon>
        <taxon>Alphaproteobacteria</taxon>
        <taxon>Rhodospirillales</taxon>
        <taxon>Magnetovibrionaceae</taxon>
        <taxon>Magnetovibrio</taxon>
    </lineage>
</organism>
<dbReference type="RefSeq" id="WP_069959252.1">
    <property type="nucleotide sequence ID" value="NZ_MCGG01000071.1"/>
</dbReference>
<proteinExistence type="predicted"/>
<reference evidence="3" key="1">
    <citation type="submission" date="2016-07" db="EMBL/GenBank/DDBJ databases">
        <authorList>
            <person name="Florea S."/>
            <person name="Webb J.S."/>
            <person name="Jaromczyk J."/>
            <person name="Schardl C.L."/>
        </authorList>
    </citation>
    <scope>NUCLEOTIDE SEQUENCE [LARGE SCALE GENOMIC DNA]</scope>
    <source>
        <strain evidence="3">MV-1</strain>
    </source>
</reference>